<sequence length="111" mass="12407">MDNKTDNDLAYFQTKKPVLAAILLILLGGVLIPVTLDYSPDILPALLSGLFMGSGAIIIWWQLVLESDFKDKEGRQGECQDSNKEKAREIIQERQENFNGLEIKGEARGSR</sequence>
<name>A0A9E6SXR8_9PROT</name>
<evidence type="ECO:0000313" key="2">
    <source>
        <dbReference type="EMBL" id="QWY77767.1"/>
    </source>
</evidence>
<protein>
    <submittedName>
        <fullName evidence="2">Uncharacterized protein</fullName>
    </submittedName>
</protein>
<dbReference type="EMBL" id="CP071137">
    <property type="protein sequence ID" value="QWY77767.1"/>
    <property type="molecule type" value="Genomic_DNA"/>
</dbReference>
<feature type="transmembrane region" description="Helical" evidence="1">
    <location>
        <begin position="42"/>
        <end position="65"/>
    </location>
</feature>
<dbReference type="Proteomes" id="UP000683551">
    <property type="component" value="Chromosome"/>
</dbReference>
<evidence type="ECO:0000256" key="1">
    <source>
        <dbReference type="SAM" id="Phobius"/>
    </source>
</evidence>
<evidence type="ECO:0000313" key="3">
    <source>
        <dbReference type="Proteomes" id="UP000683551"/>
    </source>
</evidence>
<dbReference type="RefSeq" id="WP_273145189.1">
    <property type="nucleotide sequence ID" value="NZ_CP053675.1"/>
</dbReference>
<organism evidence="2 3">
    <name type="scientific">Ferrovum myxofaciens</name>
    <dbReference type="NCBI Taxonomy" id="416213"/>
    <lineage>
        <taxon>Bacteria</taxon>
        <taxon>Pseudomonadati</taxon>
        <taxon>Pseudomonadota</taxon>
        <taxon>Betaproteobacteria</taxon>
        <taxon>Ferrovales</taxon>
        <taxon>Ferrovaceae</taxon>
        <taxon>Ferrovum</taxon>
    </lineage>
</organism>
<dbReference type="AlphaFoldDB" id="A0A9E6SXR8"/>
<proteinExistence type="predicted"/>
<accession>A0A9E6SXR8</accession>
<gene>
    <name evidence="2" type="ORF">JZL65_01385</name>
</gene>
<feature type="transmembrane region" description="Helical" evidence="1">
    <location>
        <begin position="18"/>
        <end position="36"/>
    </location>
</feature>
<keyword evidence="1" id="KW-1133">Transmembrane helix</keyword>
<reference evidence="2" key="1">
    <citation type="submission" date="2021-02" db="EMBL/GenBank/DDBJ databases">
        <title>Comparative genomics of Ferrovum myxofaciens strains, predominant extremophile bacteria forming large biofilm stalactites in acid mine ecosystems.</title>
        <authorList>
            <person name="Burkartova K."/>
            <person name="Ridl J."/>
            <person name="Pajer P."/>
            <person name="Falteisek L."/>
        </authorList>
    </citation>
    <scope>NUCLEOTIDE SEQUENCE</scope>
    <source>
        <strain evidence="2">MI1III</strain>
    </source>
</reference>
<keyword evidence="1" id="KW-0812">Transmembrane</keyword>
<keyword evidence="1" id="KW-0472">Membrane</keyword>